<name>A0ABP0WIV4_9BRYO</name>
<dbReference type="InterPro" id="IPR017923">
    <property type="entry name" value="TFIIS_N"/>
</dbReference>
<keyword evidence="5" id="KW-1185">Reference proteome</keyword>
<dbReference type="PANTHER" id="PTHR46548">
    <property type="entry name" value="BAH AND TFIIS DOMAIN-CONTAINING PROTEIN-RELATED"/>
    <property type="match status" value="1"/>
</dbReference>
<evidence type="ECO:0000259" key="3">
    <source>
        <dbReference type="SMART" id="SM00509"/>
    </source>
</evidence>
<evidence type="ECO:0000313" key="5">
    <source>
        <dbReference type="Proteomes" id="UP001497444"/>
    </source>
</evidence>
<dbReference type="Gene3D" id="1.20.930.10">
    <property type="entry name" value="Conserved domain common to transcription factors TFIIS, elongin A, CRSP70"/>
    <property type="match status" value="1"/>
</dbReference>
<dbReference type="SUPFAM" id="SSF47676">
    <property type="entry name" value="Conserved domain common to transcription factors TFIIS, elongin A, CRSP70"/>
    <property type="match status" value="1"/>
</dbReference>
<gene>
    <name evidence="4" type="ORF">CSSPJE1EN1_LOCUS10825</name>
</gene>
<dbReference type="InterPro" id="IPR003617">
    <property type="entry name" value="TFIIS/CRSP70_N_sub"/>
</dbReference>
<feature type="domain" description="Transcription elongation factor TFIIS/CRSP70 N-terminal sub-type" evidence="3">
    <location>
        <begin position="83"/>
        <end position="162"/>
    </location>
</feature>
<proteinExistence type="predicted"/>
<dbReference type="EMBL" id="OZ020112">
    <property type="protein sequence ID" value="CAK9265347.1"/>
    <property type="molecule type" value="Genomic_DNA"/>
</dbReference>
<dbReference type="InterPro" id="IPR035441">
    <property type="entry name" value="TFIIS/LEDGF_dom_sf"/>
</dbReference>
<evidence type="ECO:0000256" key="2">
    <source>
        <dbReference type="ARBA" id="ARBA00023242"/>
    </source>
</evidence>
<keyword evidence="2" id="KW-0539">Nucleus</keyword>
<dbReference type="PANTHER" id="PTHR46548:SF1">
    <property type="entry name" value="BAH AND TFIIS DOMAIN-CONTAINING PROTEIN-RELATED"/>
    <property type="match status" value="1"/>
</dbReference>
<accession>A0ABP0WIV4</accession>
<protein>
    <recommendedName>
        <fullName evidence="3">Transcription elongation factor TFIIS/CRSP70 N-terminal sub-type domain-containing protein</fullName>
    </recommendedName>
</protein>
<dbReference type="Proteomes" id="UP001497444">
    <property type="component" value="Chromosome 17"/>
</dbReference>
<dbReference type="Gene3D" id="3.40.50.300">
    <property type="entry name" value="P-loop containing nucleotide triphosphate hydrolases"/>
    <property type="match status" value="1"/>
</dbReference>
<organism evidence="4 5">
    <name type="scientific">Sphagnum jensenii</name>
    <dbReference type="NCBI Taxonomy" id="128206"/>
    <lineage>
        <taxon>Eukaryota</taxon>
        <taxon>Viridiplantae</taxon>
        <taxon>Streptophyta</taxon>
        <taxon>Embryophyta</taxon>
        <taxon>Bryophyta</taxon>
        <taxon>Sphagnophytina</taxon>
        <taxon>Sphagnopsida</taxon>
        <taxon>Sphagnales</taxon>
        <taxon>Sphagnaceae</taxon>
        <taxon>Sphagnum</taxon>
    </lineage>
</organism>
<dbReference type="SMART" id="SM00509">
    <property type="entry name" value="TFS2N"/>
    <property type="match status" value="1"/>
</dbReference>
<evidence type="ECO:0000256" key="1">
    <source>
        <dbReference type="ARBA" id="ARBA00004123"/>
    </source>
</evidence>
<reference evidence="4" key="1">
    <citation type="submission" date="2024-02" db="EMBL/GenBank/DDBJ databases">
        <authorList>
            <consortium name="ELIXIR-Norway"/>
            <consortium name="Elixir Norway"/>
        </authorList>
    </citation>
    <scope>NUCLEOTIDE SEQUENCE</scope>
</reference>
<dbReference type="Pfam" id="PF08711">
    <property type="entry name" value="Med26"/>
    <property type="match status" value="1"/>
</dbReference>
<evidence type="ECO:0000313" key="4">
    <source>
        <dbReference type="EMBL" id="CAK9265347.1"/>
    </source>
</evidence>
<sequence>MKLDEIATILNKDGGLLNVGVVKHLVPLMPNDPQEGIGGRKLTPDVVVACRNMLVGVIVATENAECLNQFVHLGGLCLSNDWLQEVHKCKVGEVGNPKEYDKGVEDLLPTFLRALDKLLVDFKALKTYSVDKSVNHLRSHKNLDIQKKARKLVDVSKKRVDVEMKASGEAKPSSVVVDPEGKYEALKKYGIDLTKMAKQGKLDPIIGRDEET</sequence>
<dbReference type="InterPro" id="IPR027417">
    <property type="entry name" value="P-loop_NTPase"/>
</dbReference>
<comment type="subcellular location">
    <subcellularLocation>
        <location evidence="1">Nucleus</location>
    </subcellularLocation>
</comment>